<accession>A0A0M0K5A9</accession>
<reference evidence="5" key="1">
    <citation type="journal article" date="2015" name="PLoS Genet.">
        <title>Genome Sequence and Transcriptome Analyses of Chrysochromulina tobin: Metabolic Tools for Enhanced Algal Fitness in the Prominent Order Prymnesiales (Haptophyceae).</title>
        <authorList>
            <person name="Hovde B.T."/>
            <person name="Deodato C.R."/>
            <person name="Hunsperger H.M."/>
            <person name="Ryken S.A."/>
            <person name="Yost W."/>
            <person name="Jha R.K."/>
            <person name="Patterson J."/>
            <person name="Monnat R.J. Jr."/>
            <person name="Barlow S.B."/>
            <person name="Starkenburg S.R."/>
            <person name="Cattolico R.A."/>
        </authorList>
    </citation>
    <scope>NUCLEOTIDE SEQUENCE</scope>
    <source>
        <strain evidence="5">CCMP291</strain>
    </source>
</reference>
<comment type="caution">
    <text evidence="4">The sequence shown here is derived from an EMBL/GenBank/DDBJ whole genome shotgun (WGS) entry which is preliminary data.</text>
</comment>
<dbReference type="Proteomes" id="UP000037460">
    <property type="component" value="Unassembled WGS sequence"/>
</dbReference>
<proteinExistence type="predicted"/>
<organism evidence="4 5">
    <name type="scientific">Chrysochromulina tobinii</name>
    <dbReference type="NCBI Taxonomy" id="1460289"/>
    <lineage>
        <taxon>Eukaryota</taxon>
        <taxon>Haptista</taxon>
        <taxon>Haptophyta</taxon>
        <taxon>Prymnesiophyceae</taxon>
        <taxon>Prymnesiales</taxon>
        <taxon>Chrysochromulinaceae</taxon>
        <taxon>Chrysochromulina</taxon>
    </lineage>
</organism>
<sequence length="192" mass="20566">MVPLPVLFFPLWAIAALQPQTPSQSCQSRRAVVGNAFAAFAAVSAAPVLAEDKVVPKNKVGVTPGGVKYFDKVPGSCSPFNPCVPQAGDLVKIKYKAYLSNGQMFDSSEGPGRKPLAAKYKATPPQLLPGWEEALETMEQGSTRIIQVPANLAYGEKGVKVETKDGSVEYLVPPNEKLQYELTLIQVALPPP</sequence>
<dbReference type="InterPro" id="IPR046357">
    <property type="entry name" value="PPIase_dom_sf"/>
</dbReference>
<dbReference type="EMBL" id="JWZX01001358">
    <property type="protein sequence ID" value="KOO33995.1"/>
    <property type="molecule type" value="Genomic_DNA"/>
</dbReference>
<feature type="signal peptide" evidence="2">
    <location>
        <begin position="1"/>
        <end position="16"/>
    </location>
</feature>
<feature type="chain" id="PRO_5005602392" description="peptidylprolyl isomerase" evidence="2">
    <location>
        <begin position="17"/>
        <end position="192"/>
    </location>
</feature>
<dbReference type="AlphaFoldDB" id="A0A0M0K5A9"/>
<comment type="catalytic activity">
    <reaction evidence="1">
        <text>[protein]-peptidylproline (omega=180) = [protein]-peptidylproline (omega=0)</text>
        <dbReference type="Rhea" id="RHEA:16237"/>
        <dbReference type="Rhea" id="RHEA-COMP:10747"/>
        <dbReference type="Rhea" id="RHEA-COMP:10748"/>
        <dbReference type="ChEBI" id="CHEBI:83833"/>
        <dbReference type="ChEBI" id="CHEBI:83834"/>
        <dbReference type="EC" id="5.2.1.8"/>
    </reaction>
</comment>
<evidence type="ECO:0000259" key="3">
    <source>
        <dbReference type="PROSITE" id="PS50059"/>
    </source>
</evidence>
<evidence type="ECO:0000256" key="2">
    <source>
        <dbReference type="SAM" id="SignalP"/>
    </source>
</evidence>
<dbReference type="InterPro" id="IPR001179">
    <property type="entry name" value="PPIase_FKBP_dom"/>
</dbReference>
<dbReference type="InterPro" id="IPR053111">
    <property type="entry name" value="Chloro_FKBP-type_PPIase"/>
</dbReference>
<protein>
    <recommendedName>
        <fullName evidence="1">peptidylprolyl isomerase</fullName>
        <ecNumber evidence="1">5.2.1.8</ecNumber>
    </recommendedName>
</protein>
<evidence type="ECO:0000256" key="1">
    <source>
        <dbReference type="PROSITE-ProRule" id="PRU00277"/>
    </source>
</evidence>
<dbReference type="PANTHER" id="PTHR47598">
    <property type="entry name" value="PEPTIDYL-PROLYL CIS-TRANS ISOMERASE FKBP17-2, CHLOROPLASTIC"/>
    <property type="match status" value="1"/>
</dbReference>
<evidence type="ECO:0000313" key="5">
    <source>
        <dbReference type="Proteomes" id="UP000037460"/>
    </source>
</evidence>
<keyword evidence="1" id="KW-0697">Rotamase</keyword>
<keyword evidence="1 4" id="KW-0413">Isomerase</keyword>
<evidence type="ECO:0000313" key="4">
    <source>
        <dbReference type="EMBL" id="KOO33995.1"/>
    </source>
</evidence>
<dbReference type="Pfam" id="PF00254">
    <property type="entry name" value="FKBP_C"/>
    <property type="match status" value="1"/>
</dbReference>
<dbReference type="PANTHER" id="PTHR47598:SF1">
    <property type="entry name" value="PEPTIDYL-PROLYL CIS-TRANS ISOMERASE FKBP17-2, CHLOROPLASTIC"/>
    <property type="match status" value="1"/>
</dbReference>
<keyword evidence="5" id="KW-1185">Reference proteome</keyword>
<dbReference type="GO" id="GO:0009507">
    <property type="term" value="C:chloroplast"/>
    <property type="evidence" value="ECO:0007669"/>
    <property type="project" value="TreeGrafter"/>
</dbReference>
<dbReference type="EC" id="5.2.1.8" evidence="1"/>
<dbReference type="Gene3D" id="3.10.50.40">
    <property type="match status" value="1"/>
</dbReference>
<name>A0A0M0K5A9_9EUKA</name>
<feature type="domain" description="PPIase FKBP-type" evidence="3">
    <location>
        <begin position="88"/>
        <end position="188"/>
    </location>
</feature>
<dbReference type="SUPFAM" id="SSF54534">
    <property type="entry name" value="FKBP-like"/>
    <property type="match status" value="1"/>
</dbReference>
<keyword evidence="2" id="KW-0732">Signal</keyword>
<dbReference type="OrthoDB" id="1902587at2759"/>
<gene>
    <name evidence="4" type="ORF">Ctob_013550</name>
</gene>
<dbReference type="GO" id="GO:0003755">
    <property type="term" value="F:peptidyl-prolyl cis-trans isomerase activity"/>
    <property type="evidence" value="ECO:0007669"/>
    <property type="project" value="UniProtKB-KW"/>
</dbReference>
<dbReference type="PROSITE" id="PS50059">
    <property type="entry name" value="FKBP_PPIASE"/>
    <property type="match status" value="1"/>
</dbReference>